<evidence type="ECO:0000313" key="2">
    <source>
        <dbReference type="Proteomes" id="UP000324800"/>
    </source>
</evidence>
<dbReference type="AlphaFoldDB" id="A0A5J4PRQ0"/>
<name>A0A5J4PRQ0_9EUKA</name>
<sequence length="16" mass="1863">TSKTNGMVVEKRRDEL</sequence>
<protein>
    <submittedName>
        <fullName evidence="1">Uncharacterized protein</fullName>
    </submittedName>
</protein>
<feature type="non-terminal residue" evidence="1">
    <location>
        <position position="1"/>
    </location>
</feature>
<reference evidence="1 2" key="1">
    <citation type="submission" date="2019-03" db="EMBL/GenBank/DDBJ databases">
        <title>Single cell metagenomics reveals metabolic interactions within the superorganism composed of flagellate Streblomastix strix and complex community of Bacteroidetes bacteria on its surface.</title>
        <authorList>
            <person name="Treitli S.C."/>
            <person name="Kolisko M."/>
            <person name="Husnik F."/>
            <person name="Keeling P."/>
            <person name="Hampl V."/>
        </authorList>
    </citation>
    <scope>NUCLEOTIDE SEQUENCE [LARGE SCALE GENOMIC DNA]</scope>
    <source>
        <strain evidence="1">ST1C</strain>
    </source>
</reference>
<proteinExistence type="predicted"/>
<organism evidence="1 2">
    <name type="scientific">Streblomastix strix</name>
    <dbReference type="NCBI Taxonomy" id="222440"/>
    <lineage>
        <taxon>Eukaryota</taxon>
        <taxon>Metamonada</taxon>
        <taxon>Preaxostyla</taxon>
        <taxon>Oxymonadida</taxon>
        <taxon>Streblomastigidae</taxon>
        <taxon>Streblomastix</taxon>
    </lineage>
</organism>
<comment type="caution">
    <text evidence="1">The sequence shown here is derived from an EMBL/GenBank/DDBJ whole genome shotgun (WGS) entry which is preliminary data.</text>
</comment>
<gene>
    <name evidence="1" type="ORF">EZS28_055949</name>
</gene>
<evidence type="ECO:0000313" key="1">
    <source>
        <dbReference type="EMBL" id="KAA6312296.1"/>
    </source>
</evidence>
<dbReference type="Proteomes" id="UP000324800">
    <property type="component" value="Unassembled WGS sequence"/>
</dbReference>
<dbReference type="EMBL" id="SNRW01048853">
    <property type="protein sequence ID" value="KAA6312296.1"/>
    <property type="molecule type" value="Genomic_DNA"/>
</dbReference>
<accession>A0A5J4PRQ0</accession>